<sequence>MKRFPWILTLAVLPCLVLLIGLGVWQVQRLHWKEGLIAQADAAAKAPPAPIAEVLTAPNPEFRKALIVCPGLPTAPYVELQTIHDGSVGVRLVSVCRAPGEAKPFLIDRGFLPDTVPARPRVLDTTLPLSLLVELRRTPKGGGGMTPAPSKTAGVNHFYARDSAAMAKALGAPDASEFTLYALSSTNPELGALQASAPPAAFANNHFGYALTWFGLAVALMGFYVAMLRRRLAPASAKDTH</sequence>
<dbReference type="PANTHER" id="PTHR23427:SF2">
    <property type="entry name" value="SURFEIT LOCUS PROTEIN 1"/>
    <property type="match status" value="1"/>
</dbReference>
<dbReference type="PANTHER" id="PTHR23427">
    <property type="entry name" value="SURFEIT LOCUS PROTEIN"/>
    <property type="match status" value="1"/>
</dbReference>
<dbReference type="KEGG" id="bgoe:IFJ75_18255"/>
<dbReference type="Pfam" id="PF02104">
    <property type="entry name" value="SURF1"/>
    <property type="match status" value="1"/>
</dbReference>
<evidence type="ECO:0000313" key="7">
    <source>
        <dbReference type="EMBL" id="QTC91121.1"/>
    </source>
</evidence>
<dbReference type="InterPro" id="IPR045214">
    <property type="entry name" value="Surf1/Surf4"/>
</dbReference>
<comment type="subcellular location">
    <subcellularLocation>
        <location evidence="6">Cell membrane</location>
        <topology evidence="6">Multi-pass membrane protein</topology>
    </subcellularLocation>
    <subcellularLocation>
        <location evidence="1">Membrane</location>
    </subcellularLocation>
</comment>
<dbReference type="PROSITE" id="PS50895">
    <property type="entry name" value="SURF1"/>
    <property type="match status" value="1"/>
</dbReference>
<comment type="similarity">
    <text evidence="2 6">Belongs to the SURF1 family.</text>
</comment>
<evidence type="ECO:0000256" key="4">
    <source>
        <dbReference type="ARBA" id="ARBA00022989"/>
    </source>
</evidence>
<organism evidence="7 8">
    <name type="scientific">Brevundimonas goettingensis</name>
    <dbReference type="NCBI Taxonomy" id="2774190"/>
    <lineage>
        <taxon>Bacteria</taxon>
        <taxon>Pseudomonadati</taxon>
        <taxon>Pseudomonadota</taxon>
        <taxon>Alphaproteobacteria</taxon>
        <taxon>Caulobacterales</taxon>
        <taxon>Caulobacteraceae</taxon>
        <taxon>Brevundimonas</taxon>
    </lineage>
</organism>
<protein>
    <recommendedName>
        <fullName evidence="6">SURF1-like protein</fullName>
    </recommendedName>
</protein>
<feature type="transmembrane region" description="Helical" evidence="6">
    <location>
        <begin position="207"/>
        <end position="228"/>
    </location>
</feature>
<evidence type="ECO:0000256" key="5">
    <source>
        <dbReference type="ARBA" id="ARBA00023136"/>
    </source>
</evidence>
<keyword evidence="5 6" id="KW-0472">Membrane</keyword>
<dbReference type="EMBL" id="CP062222">
    <property type="protein sequence ID" value="QTC91121.1"/>
    <property type="molecule type" value="Genomic_DNA"/>
</dbReference>
<dbReference type="AlphaFoldDB" id="A0A975GV84"/>
<keyword evidence="8" id="KW-1185">Reference proteome</keyword>
<keyword evidence="6" id="KW-1003">Cell membrane</keyword>
<evidence type="ECO:0000256" key="2">
    <source>
        <dbReference type="ARBA" id="ARBA00007165"/>
    </source>
</evidence>
<evidence type="ECO:0000256" key="6">
    <source>
        <dbReference type="RuleBase" id="RU363076"/>
    </source>
</evidence>
<evidence type="ECO:0000256" key="1">
    <source>
        <dbReference type="ARBA" id="ARBA00004370"/>
    </source>
</evidence>
<evidence type="ECO:0000256" key="3">
    <source>
        <dbReference type="ARBA" id="ARBA00022692"/>
    </source>
</evidence>
<name>A0A975GV84_9CAUL</name>
<dbReference type="GO" id="GO:0005886">
    <property type="term" value="C:plasma membrane"/>
    <property type="evidence" value="ECO:0007669"/>
    <property type="project" value="UniProtKB-SubCell"/>
</dbReference>
<keyword evidence="4 6" id="KW-1133">Transmembrane helix</keyword>
<dbReference type="InterPro" id="IPR002994">
    <property type="entry name" value="Surf1/Shy1"/>
</dbReference>
<dbReference type="RefSeq" id="WP_207870148.1">
    <property type="nucleotide sequence ID" value="NZ_CP062222.1"/>
</dbReference>
<dbReference type="CDD" id="cd06662">
    <property type="entry name" value="SURF1"/>
    <property type="match status" value="1"/>
</dbReference>
<gene>
    <name evidence="7" type="ORF">IFJ75_18255</name>
</gene>
<proteinExistence type="inferred from homology"/>
<dbReference type="Proteomes" id="UP000663918">
    <property type="component" value="Chromosome"/>
</dbReference>
<comment type="caution">
    <text evidence="6">Lacks conserved residue(s) required for the propagation of feature annotation.</text>
</comment>
<reference evidence="7" key="1">
    <citation type="submission" date="2020-09" db="EMBL/GenBank/DDBJ databases">
        <title>Brevundimonas sp. LVF2 isolated from a puddle in Goettingen, Germany.</title>
        <authorList>
            <person name="Friedrich I."/>
            <person name="Klassen A."/>
            <person name="Hannes N."/>
            <person name="Schneider D."/>
            <person name="Hertel R."/>
            <person name="Daniel R."/>
        </authorList>
    </citation>
    <scope>NUCLEOTIDE SEQUENCE</scope>
    <source>
        <strain evidence="7">LVF2</strain>
    </source>
</reference>
<evidence type="ECO:0000313" key="8">
    <source>
        <dbReference type="Proteomes" id="UP000663918"/>
    </source>
</evidence>
<keyword evidence="3 6" id="KW-0812">Transmembrane</keyword>
<accession>A0A975GV84</accession>